<dbReference type="GO" id="GO:0001156">
    <property type="term" value="F:TFIIIC-class transcription factor complex binding"/>
    <property type="evidence" value="ECO:0007669"/>
    <property type="project" value="TreeGrafter"/>
</dbReference>
<feature type="compositionally biased region" description="Low complexity" evidence="1">
    <location>
        <begin position="255"/>
        <end position="269"/>
    </location>
</feature>
<organism evidence="3 4">
    <name type="scientific">Sporothrix schenckii 1099-18</name>
    <dbReference type="NCBI Taxonomy" id="1397361"/>
    <lineage>
        <taxon>Eukaryota</taxon>
        <taxon>Fungi</taxon>
        <taxon>Dikarya</taxon>
        <taxon>Ascomycota</taxon>
        <taxon>Pezizomycotina</taxon>
        <taxon>Sordariomycetes</taxon>
        <taxon>Sordariomycetidae</taxon>
        <taxon>Ophiostomatales</taxon>
        <taxon>Ophiostomataceae</taxon>
        <taxon>Sporothrix</taxon>
    </lineage>
</organism>
<dbReference type="Gene3D" id="1.10.10.60">
    <property type="entry name" value="Homeodomain-like"/>
    <property type="match status" value="1"/>
</dbReference>
<evidence type="ECO:0000313" key="3">
    <source>
        <dbReference type="EMBL" id="KJR80789.1"/>
    </source>
</evidence>
<feature type="compositionally biased region" description="Polar residues" evidence="1">
    <location>
        <begin position="418"/>
        <end position="436"/>
    </location>
</feature>
<feature type="compositionally biased region" description="Low complexity" evidence="1">
    <location>
        <begin position="224"/>
        <end position="237"/>
    </location>
</feature>
<feature type="region of interest" description="Disordered" evidence="1">
    <location>
        <begin position="519"/>
        <end position="542"/>
    </location>
</feature>
<dbReference type="PANTHER" id="PTHR22929">
    <property type="entry name" value="RNA POLYMERASE III TRANSCRIPTION INITIATION FACTOR B"/>
    <property type="match status" value="1"/>
</dbReference>
<dbReference type="OrthoDB" id="272624at2759"/>
<reference evidence="3 4" key="1">
    <citation type="journal article" date="2014" name="BMC Genomics">
        <title>Comparative genomics of the major fungal agents of human and animal Sporotrichosis: Sporothrix schenckii and Sporothrix brasiliensis.</title>
        <authorList>
            <person name="Teixeira M.M."/>
            <person name="de Almeida L.G."/>
            <person name="Kubitschek-Barreira P."/>
            <person name="Alves F.L."/>
            <person name="Kioshima E.S."/>
            <person name="Abadio A.K."/>
            <person name="Fernandes L."/>
            <person name="Derengowski L.S."/>
            <person name="Ferreira K.S."/>
            <person name="Souza R.C."/>
            <person name="Ruiz J.C."/>
            <person name="de Andrade N.C."/>
            <person name="Paes H.C."/>
            <person name="Nicola A.M."/>
            <person name="Albuquerque P."/>
            <person name="Gerber A.L."/>
            <person name="Martins V.P."/>
            <person name="Peconick L.D."/>
            <person name="Neto A.V."/>
            <person name="Chaucanez C.B."/>
            <person name="Silva P.A."/>
            <person name="Cunha O.L."/>
            <person name="de Oliveira F.F."/>
            <person name="dos Santos T.C."/>
            <person name="Barros A.L."/>
            <person name="Soares M.A."/>
            <person name="de Oliveira L.M."/>
            <person name="Marini M.M."/>
            <person name="Villalobos-Duno H."/>
            <person name="Cunha M.M."/>
            <person name="de Hoog S."/>
            <person name="da Silveira J.F."/>
            <person name="Henrissat B."/>
            <person name="Nino-Vega G.A."/>
            <person name="Cisalpino P.S."/>
            <person name="Mora-Montes H.M."/>
            <person name="Almeida S.R."/>
            <person name="Stajich J.E."/>
            <person name="Lopes-Bezerra L.M."/>
            <person name="Vasconcelos A.T."/>
            <person name="Felipe M.S."/>
        </authorList>
    </citation>
    <scope>NUCLEOTIDE SEQUENCE [LARGE SCALE GENOMIC DNA]</scope>
    <source>
        <strain evidence="3 4">1099-18</strain>
    </source>
</reference>
<dbReference type="PANTHER" id="PTHR22929:SF0">
    <property type="entry name" value="TRANSCRIPTION FACTOR TFIIIB COMPONENT B'' HOMOLOG"/>
    <property type="match status" value="1"/>
</dbReference>
<sequence>MSSMFKKKGGLAFKPKAPVRRPGAGAAASTLSASTTSQVTARPSKTPAPSQDSASAPAASSAPDKTQEAARAPTPSPSAPTETGAAASRKDARPSAPSAVSTRTRRQSTHASGTTARAAAARAVVQESAAVLPPTPPSTQATKARATRRTTVAEPAQDDTQPQDDEESERGRITISNLLQAGETAAATPTTTSEPMTDIAATATRTRSISSAQGQTGPHKDASIADPSATSATDAAPTSPPITAPRSGRPRAADKAAAAATADLGAALAQDESSSALEPPPKKRKYTRRKPVGDTAVEAVGQESEAAPRPRATAASKKRAAPAAAAPAADGGVIASVETPAEGTPEAITATTAPKRIRRERSLTPEDAETRTVDHRELKMEDLTKDLRIGKKFSRHDELVDRLREKRRLYRRERLLSKKNQGQDGGPLSTNNSSREGSILGDEASGSNTAAAVIAGAPNGSEAAAAAASVLAAATKSLANSKLKASQAVTGPQFEIIDGAIVVNQASLVHDRHAAAAAEAGELEEVEENDFTRQTTSNTYLKPGKLRGPNAWTEAETELFYRALSMFGTSFDLICKWFPGKSRRHIKMKFNREDKLHPQRITEALVGQNKVAIDVDEYMARTGVTLHATETIDAEYALRQAEHDAEQQRIIDEQAEALRKKREALFGPRNGGTAGSNGANNGGNNGANSTITHASGGSGGGAGGDEYEIDATDMIVGGKGCRNGKTGRGRSKAPRQPAAGGFGI</sequence>
<dbReference type="CDD" id="cd00167">
    <property type="entry name" value="SANT"/>
    <property type="match status" value="1"/>
</dbReference>
<proteinExistence type="predicted"/>
<feature type="compositionally biased region" description="Polar residues" evidence="1">
    <location>
        <begin position="203"/>
        <end position="216"/>
    </location>
</feature>
<dbReference type="GO" id="GO:0000126">
    <property type="term" value="C:transcription factor TFIIIB complex"/>
    <property type="evidence" value="ECO:0007669"/>
    <property type="project" value="TreeGrafter"/>
</dbReference>
<feature type="compositionally biased region" description="Gly residues" evidence="1">
    <location>
        <begin position="669"/>
        <end position="685"/>
    </location>
</feature>
<dbReference type="InterPro" id="IPR001005">
    <property type="entry name" value="SANT/Myb"/>
</dbReference>
<feature type="domain" description="Myb-like" evidence="2">
    <location>
        <begin position="548"/>
        <end position="596"/>
    </location>
</feature>
<dbReference type="EMBL" id="AXCR01000012">
    <property type="protein sequence ID" value="KJR80789.1"/>
    <property type="molecule type" value="Genomic_DNA"/>
</dbReference>
<evidence type="ECO:0000259" key="2">
    <source>
        <dbReference type="SMART" id="SM00717"/>
    </source>
</evidence>
<gene>
    <name evidence="3" type="ORF">SPSK_05020</name>
</gene>
<name>A0A0F2LVB9_SPOSC</name>
<feature type="region of interest" description="Disordered" evidence="1">
    <location>
        <begin position="412"/>
        <end position="443"/>
    </location>
</feature>
<evidence type="ECO:0000256" key="1">
    <source>
        <dbReference type="SAM" id="MobiDB-lite"/>
    </source>
</evidence>
<feature type="region of interest" description="Disordered" evidence="1">
    <location>
        <begin position="1"/>
        <end position="354"/>
    </location>
</feature>
<dbReference type="KEGG" id="ssck:SPSK_05020"/>
<protein>
    <recommendedName>
        <fullName evidence="2">Myb-like domain-containing protein</fullName>
    </recommendedName>
</protein>
<dbReference type="GeneID" id="27667051"/>
<feature type="region of interest" description="Disordered" evidence="1">
    <location>
        <begin position="666"/>
        <end position="744"/>
    </location>
</feature>
<dbReference type="RefSeq" id="XP_016583465.1">
    <property type="nucleotide sequence ID" value="XM_016731774.1"/>
</dbReference>
<dbReference type="InterPro" id="IPR009057">
    <property type="entry name" value="Homeodomain-like_sf"/>
</dbReference>
<dbReference type="VEuPathDB" id="FungiDB:SPSK_05020"/>
<dbReference type="Proteomes" id="UP000033710">
    <property type="component" value="Unassembled WGS sequence"/>
</dbReference>
<feature type="compositionally biased region" description="Low complexity" evidence="1">
    <location>
        <begin position="307"/>
        <end position="329"/>
    </location>
</feature>
<feature type="compositionally biased region" description="Low complexity" evidence="1">
    <location>
        <begin position="109"/>
        <end position="131"/>
    </location>
</feature>
<dbReference type="SMART" id="SM00717">
    <property type="entry name" value="SANT"/>
    <property type="match status" value="1"/>
</dbReference>
<dbReference type="SUPFAM" id="SSF46689">
    <property type="entry name" value="Homeodomain-like"/>
    <property type="match status" value="1"/>
</dbReference>
<accession>A0A0F2LVB9</accession>
<feature type="compositionally biased region" description="Low complexity" evidence="1">
    <location>
        <begin position="20"/>
        <end position="87"/>
    </location>
</feature>
<feature type="compositionally biased region" description="Low complexity" evidence="1">
    <location>
        <begin position="139"/>
        <end position="155"/>
    </location>
</feature>
<dbReference type="GO" id="GO:0070898">
    <property type="term" value="P:RNA polymerase III preinitiation complex assembly"/>
    <property type="evidence" value="ECO:0007669"/>
    <property type="project" value="TreeGrafter"/>
</dbReference>
<dbReference type="AlphaFoldDB" id="A0A0F2LVB9"/>
<reference evidence="3 4" key="2">
    <citation type="journal article" date="2015" name="Eukaryot. Cell">
        <title>Asexual propagation of a virulent clone complex in a human and feline outbreak of sporotrichosis.</title>
        <authorList>
            <person name="Teixeira Mde M."/>
            <person name="Rodrigues A.M."/>
            <person name="Tsui C.K."/>
            <person name="de Almeida L.G."/>
            <person name="Van Diepeningen A.D."/>
            <person name="van den Ende B.G."/>
            <person name="Fernandes G.F."/>
            <person name="Kano R."/>
            <person name="Hamelin R.C."/>
            <person name="Lopes-Bezerra L.M."/>
            <person name="Vasconcelos A.T."/>
            <person name="de Hoog S."/>
            <person name="de Camargo Z.P."/>
            <person name="Felipe M.S."/>
        </authorList>
    </citation>
    <scope>NUCLEOTIDE SEQUENCE [LARGE SCALE GENOMIC DNA]</scope>
    <source>
        <strain evidence="3 4">1099-18</strain>
    </source>
</reference>
<dbReference type="InterPro" id="IPR039467">
    <property type="entry name" value="TFIIIB_B''_Myb"/>
</dbReference>
<evidence type="ECO:0000313" key="4">
    <source>
        <dbReference type="Proteomes" id="UP000033710"/>
    </source>
</evidence>
<dbReference type="Pfam" id="PF15963">
    <property type="entry name" value="Myb_DNA-bind_7"/>
    <property type="match status" value="1"/>
</dbReference>
<comment type="caution">
    <text evidence="3">The sequence shown here is derived from an EMBL/GenBank/DDBJ whole genome shotgun (WGS) entry which is preliminary data.</text>
</comment>